<dbReference type="InterPro" id="IPR036880">
    <property type="entry name" value="Kunitz_BPTI_sf"/>
</dbReference>
<dbReference type="InterPro" id="IPR050098">
    <property type="entry name" value="TFPI/VKTCI-like"/>
</dbReference>
<feature type="domain" description="BPTI/Kunitz inhibitor" evidence="2">
    <location>
        <begin position="129"/>
        <end position="179"/>
    </location>
</feature>
<dbReference type="GO" id="GO:0004867">
    <property type="term" value="F:serine-type endopeptidase inhibitor activity"/>
    <property type="evidence" value="ECO:0007669"/>
    <property type="project" value="InterPro"/>
</dbReference>
<dbReference type="AlphaFoldDB" id="A0A3P7MGS7"/>
<feature type="non-terminal residue" evidence="3">
    <location>
        <position position="1"/>
    </location>
</feature>
<keyword evidence="1" id="KW-1015">Disulfide bond</keyword>
<dbReference type="Gene3D" id="4.10.410.10">
    <property type="entry name" value="Pancreatic trypsin inhibitor Kunitz domain"/>
    <property type="match status" value="3"/>
</dbReference>
<dbReference type="GO" id="GO:0005615">
    <property type="term" value="C:extracellular space"/>
    <property type="evidence" value="ECO:0007669"/>
    <property type="project" value="TreeGrafter"/>
</dbReference>
<proteinExistence type="predicted"/>
<dbReference type="Proteomes" id="UP000281553">
    <property type="component" value="Unassembled WGS sequence"/>
</dbReference>
<dbReference type="FunFam" id="4.10.410.10:FF:000005">
    <property type="entry name" value="Pancreatic trypsin inhibitor"/>
    <property type="match status" value="1"/>
</dbReference>
<sequence length="202" mass="21821">PFDKCNAPIEAGPCKEPVPRYGYDAVTGTCKPFTYGGCDGNANKYETHEKCEYAIAKCQNKAPFDKCYAAIAGGPCRGAVERYGYNVVTGACEHFTYGGCAGNENSYEMLEDCESATADCTNTAHFDKCNSPIDKGTCDAELARYGYDAAKGVCKLFTYGGCDGNANKYGTHEQCETATATCPNKGTSSMYLELYVPSQRLW</sequence>
<dbReference type="OrthoDB" id="5950222at2759"/>
<gene>
    <name evidence="3" type="ORF">DILT_LOCUS14650</name>
</gene>
<dbReference type="PANTHER" id="PTHR10083:SF374">
    <property type="entry name" value="BPTI_KUNITZ INHIBITOR DOMAIN-CONTAINING PROTEIN"/>
    <property type="match status" value="1"/>
</dbReference>
<organism evidence="3 4">
    <name type="scientific">Dibothriocephalus latus</name>
    <name type="common">Fish tapeworm</name>
    <name type="synonym">Diphyllobothrium latum</name>
    <dbReference type="NCBI Taxonomy" id="60516"/>
    <lineage>
        <taxon>Eukaryota</taxon>
        <taxon>Metazoa</taxon>
        <taxon>Spiralia</taxon>
        <taxon>Lophotrochozoa</taxon>
        <taxon>Platyhelminthes</taxon>
        <taxon>Cestoda</taxon>
        <taxon>Eucestoda</taxon>
        <taxon>Diphyllobothriidea</taxon>
        <taxon>Diphyllobothriidae</taxon>
        <taxon>Dibothriocephalus</taxon>
    </lineage>
</organism>
<dbReference type="Pfam" id="PF00014">
    <property type="entry name" value="Kunitz_BPTI"/>
    <property type="match status" value="3"/>
</dbReference>
<reference evidence="3 4" key="1">
    <citation type="submission" date="2018-11" db="EMBL/GenBank/DDBJ databases">
        <authorList>
            <consortium name="Pathogen Informatics"/>
        </authorList>
    </citation>
    <scope>NUCLEOTIDE SEQUENCE [LARGE SCALE GENOMIC DNA]</scope>
</reference>
<evidence type="ECO:0000256" key="1">
    <source>
        <dbReference type="ARBA" id="ARBA00023157"/>
    </source>
</evidence>
<dbReference type="CDD" id="cd00109">
    <property type="entry name" value="Kunitz-type"/>
    <property type="match status" value="2"/>
</dbReference>
<feature type="domain" description="BPTI/Kunitz inhibitor" evidence="2">
    <location>
        <begin position="5"/>
        <end position="55"/>
    </location>
</feature>
<dbReference type="InterPro" id="IPR020901">
    <property type="entry name" value="Prtase_inh_Kunz-CS"/>
</dbReference>
<name>A0A3P7MGS7_DIBLA</name>
<evidence type="ECO:0000259" key="2">
    <source>
        <dbReference type="PROSITE" id="PS50279"/>
    </source>
</evidence>
<dbReference type="EMBL" id="UYRU01075230">
    <property type="protein sequence ID" value="VDN25600.1"/>
    <property type="molecule type" value="Genomic_DNA"/>
</dbReference>
<dbReference type="PRINTS" id="PR00759">
    <property type="entry name" value="BASICPTASE"/>
</dbReference>
<keyword evidence="4" id="KW-1185">Reference proteome</keyword>
<protein>
    <recommendedName>
        <fullName evidence="2">BPTI/Kunitz inhibitor domain-containing protein</fullName>
    </recommendedName>
</protein>
<dbReference type="PROSITE" id="PS50279">
    <property type="entry name" value="BPTI_KUNITZ_2"/>
    <property type="match status" value="3"/>
</dbReference>
<evidence type="ECO:0000313" key="3">
    <source>
        <dbReference type="EMBL" id="VDN25600.1"/>
    </source>
</evidence>
<feature type="domain" description="BPTI/Kunitz inhibitor" evidence="2">
    <location>
        <begin position="67"/>
        <end position="117"/>
    </location>
</feature>
<dbReference type="PROSITE" id="PS00280">
    <property type="entry name" value="BPTI_KUNITZ_1"/>
    <property type="match status" value="2"/>
</dbReference>
<evidence type="ECO:0000313" key="4">
    <source>
        <dbReference type="Proteomes" id="UP000281553"/>
    </source>
</evidence>
<dbReference type="PANTHER" id="PTHR10083">
    <property type="entry name" value="KUNITZ-TYPE PROTEASE INHIBITOR-RELATED"/>
    <property type="match status" value="1"/>
</dbReference>
<dbReference type="InterPro" id="IPR002223">
    <property type="entry name" value="Kunitz_BPTI"/>
</dbReference>
<dbReference type="SMART" id="SM00131">
    <property type="entry name" value="KU"/>
    <property type="match status" value="3"/>
</dbReference>
<accession>A0A3P7MGS7</accession>
<dbReference type="SUPFAM" id="SSF57362">
    <property type="entry name" value="BPTI-like"/>
    <property type="match status" value="3"/>
</dbReference>